<comment type="subcellular location">
    <subcellularLocation>
        <location evidence="1">Cytoplasm</location>
    </subcellularLocation>
</comment>
<evidence type="ECO:0000259" key="12">
    <source>
        <dbReference type="PROSITE" id="PS50110"/>
    </source>
</evidence>
<evidence type="ECO:0000256" key="1">
    <source>
        <dbReference type="ARBA" id="ARBA00004496"/>
    </source>
</evidence>
<dbReference type="InterPro" id="IPR018060">
    <property type="entry name" value="HTH_AraC"/>
</dbReference>
<dbReference type="AlphaFoldDB" id="A0AA42J0P7"/>
<dbReference type="Gene3D" id="1.10.10.60">
    <property type="entry name" value="Homeodomain-like"/>
    <property type="match status" value="2"/>
</dbReference>
<evidence type="ECO:0000259" key="11">
    <source>
        <dbReference type="PROSITE" id="PS01124"/>
    </source>
</evidence>
<keyword evidence="3" id="KW-0963">Cytoplasm</keyword>
<evidence type="ECO:0000256" key="7">
    <source>
        <dbReference type="ARBA" id="ARBA00023125"/>
    </source>
</evidence>
<keyword evidence="14" id="KW-1185">Reference proteome</keyword>
<keyword evidence="6" id="KW-0805">Transcription regulation</keyword>
<dbReference type="PANTHER" id="PTHR42713:SF3">
    <property type="entry name" value="TRANSCRIPTIONAL REGULATORY PROTEIN HPTR"/>
    <property type="match status" value="1"/>
</dbReference>
<dbReference type="CDD" id="cd17536">
    <property type="entry name" value="REC_YesN-like"/>
    <property type="match status" value="1"/>
</dbReference>
<dbReference type="GO" id="GO:0005737">
    <property type="term" value="C:cytoplasm"/>
    <property type="evidence" value="ECO:0007669"/>
    <property type="project" value="UniProtKB-SubCell"/>
</dbReference>
<dbReference type="PANTHER" id="PTHR42713">
    <property type="entry name" value="HISTIDINE KINASE-RELATED"/>
    <property type="match status" value="1"/>
</dbReference>
<evidence type="ECO:0000256" key="3">
    <source>
        <dbReference type="ARBA" id="ARBA00022490"/>
    </source>
</evidence>
<evidence type="ECO:0000256" key="4">
    <source>
        <dbReference type="ARBA" id="ARBA00022553"/>
    </source>
</evidence>
<keyword evidence="4 10" id="KW-0597">Phosphoprotein</keyword>
<keyword evidence="8" id="KW-0804">Transcription</keyword>
<dbReference type="Gene3D" id="3.40.50.2300">
    <property type="match status" value="1"/>
</dbReference>
<dbReference type="InterPro" id="IPR001789">
    <property type="entry name" value="Sig_transdc_resp-reg_receiver"/>
</dbReference>
<dbReference type="GO" id="GO:0043565">
    <property type="term" value="F:sequence-specific DNA binding"/>
    <property type="evidence" value="ECO:0007669"/>
    <property type="project" value="InterPro"/>
</dbReference>
<keyword evidence="5" id="KW-0902">Two-component regulatory system</keyword>
<dbReference type="InterPro" id="IPR041522">
    <property type="entry name" value="CdaR_GGDEF"/>
</dbReference>
<evidence type="ECO:0000256" key="6">
    <source>
        <dbReference type="ARBA" id="ARBA00023015"/>
    </source>
</evidence>
<evidence type="ECO:0000256" key="8">
    <source>
        <dbReference type="ARBA" id="ARBA00023163"/>
    </source>
</evidence>
<reference evidence="13" key="1">
    <citation type="journal article" date="2023" name="Int. J. Syst. Evol. Microbiol.">
        <title>&lt;i&gt;Holtiella tumoricola&lt;/i&gt; gen. nov. sp. nov., isolated from a human clinical sample.</title>
        <authorList>
            <person name="Allen-Vercoe E."/>
            <person name="Daigneault M.C."/>
            <person name="Vancuren S.J."/>
            <person name="Cochrane K."/>
            <person name="O'Neal L.L."/>
            <person name="Sankaranarayanan K."/>
            <person name="Lawson P.A."/>
        </authorList>
    </citation>
    <scope>NUCLEOTIDE SEQUENCE</scope>
    <source>
        <strain evidence="13">CC70A</strain>
    </source>
</reference>
<dbReference type="SMART" id="SM00342">
    <property type="entry name" value="HTH_ARAC"/>
    <property type="match status" value="1"/>
</dbReference>
<evidence type="ECO:0000313" key="13">
    <source>
        <dbReference type="EMBL" id="MDA3731600.1"/>
    </source>
</evidence>
<evidence type="ECO:0000256" key="10">
    <source>
        <dbReference type="PROSITE-ProRule" id="PRU00169"/>
    </source>
</evidence>
<organism evidence="13 14">
    <name type="scientific">Holtiella tumoricola</name>
    <dbReference type="NCBI Taxonomy" id="3018743"/>
    <lineage>
        <taxon>Bacteria</taxon>
        <taxon>Bacillati</taxon>
        <taxon>Bacillota</taxon>
        <taxon>Clostridia</taxon>
        <taxon>Lachnospirales</taxon>
        <taxon>Cellulosilyticaceae</taxon>
        <taxon>Holtiella</taxon>
    </lineage>
</organism>
<dbReference type="SMART" id="SM00448">
    <property type="entry name" value="REC"/>
    <property type="match status" value="1"/>
</dbReference>
<dbReference type="GO" id="GO:0000160">
    <property type="term" value="P:phosphorelay signal transduction system"/>
    <property type="evidence" value="ECO:0007669"/>
    <property type="project" value="UniProtKB-KW"/>
</dbReference>
<dbReference type="PROSITE" id="PS01124">
    <property type="entry name" value="HTH_ARAC_FAMILY_2"/>
    <property type="match status" value="1"/>
</dbReference>
<evidence type="ECO:0000256" key="2">
    <source>
        <dbReference type="ARBA" id="ARBA00018672"/>
    </source>
</evidence>
<keyword evidence="7" id="KW-0238">DNA-binding</keyword>
<dbReference type="InterPro" id="IPR051552">
    <property type="entry name" value="HptR"/>
</dbReference>
<dbReference type="EMBL" id="JAQIFT010000040">
    <property type="protein sequence ID" value="MDA3731600.1"/>
    <property type="molecule type" value="Genomic_DNA"/>
</dbReference>
<dbReference type="Pfam" id="PF00072">
    <property type="entry name" value="Response_reg"/>
    <property type="match status" value="1"/>
</dbReference>
<feature type="domain" description="Response regulatory" evidence="12">
    <location>
        <begin position="3"/>
        <end position="120"/>
    </location>
</feature>
<comment type="caution">
    <text evidence="13">The sequence shown here is derived from an EMBL/GenBank/DDBJ whole genome shotgun (WGS) entry which is preliminary data.</text>
</comment>
<sequence>MLKVFLVEDEFAVRERMKKNMDWEVHGFCLVGEAGDGELAYPMIQELQPDILITDIRMPFMDGLQLIELIKPSMPKMKILILSGYDEFDYAKEAIRLGVTDYLLKPITSKKLLESLSEVANLINKEKQQEAHYEQWQFENQEKLQLAKKKFFYDLVTGRQGIQALIEKAKELELDLTATAYNIMLFKVSFIDKLSLTDEEALRQTLKNYLSLQKQLLVCERDGEGYAILLKGSDGNLSSLEQNLITQISELLKAYPIMHYTLALGEKVSRMSEIPHAYDTASQALAYRYLLNDTQVLRYDALKDYNTFVSNHSLDLQEVIIPKIDKRKLENFLHDGRIEEVPTFISTYFNHLDESLESYLFRQYLVMDIYFSMTTFCEQLEMPPEKIEQLYGNLQNVNGFMQDKAIFKQTIENWLLQSIKLRESISSKRYNALINQVKRYLQDNYNKESLSLNQVAEYVGISPSHLSTLFSQETGQTFVSYLTEIRMEKAKELLRCTNMKTLEIGYEVGYKDPHYFSYLFKKTQSCTPKEYRRA</sequence>
<gene>
    <name evidence="13" type="ORF">PBV87_08945</name>
</gene>
<dbReference type="Pfam" id="PF12833">
    <property type="entry name" value="HTH_18"/>
    <property type="match status" value="1"/>
</dbReference>
<dbReference type="RefSeq" id="WP_271011967.1">
    <property type="nucleotide sequence ID" value="NZ_JAQIFT010000040.1"/>
</dbReference>
<name>A0AA42J0P7_9FIRM</name>
<dbReference type="SUPFAM" id="SSF46689">
    <property type="entry name" value="Homeodomain-like"/>
    <property type="match status" value="2"/>
</dbReference>
<comment type="function">
    <text evidence="9">May play the central regulatory role in sporulation. It may be an element of the effector pathway responsible for the activation of sporulation genes in response to nutritional stress. Spo0A may act in concert with spo0H (a sigma factor) to control the expression of some genes that are critical to the sporulation process.</text>
</comment>
<evidence type="ECO:0000256" key="9">
    <source>
        <dbReference type="ARBA" id="ARBA00024867"/>
    </source>
</evidence>
<protein>
    <recommendedName>
        <fullName evidence="2">Stage 0 sporulation protein A homolog</fullName>
    </recommendedName>
</protein>
<dbReference type="PROSITE" id="PS50110">
    <property type="entry name" value="RESPONSE_REGULATORY"/>
    <property type="match status" value="1"/>
</dbReference>
<dbReference type="Proteomes" id="UP001169242">
    <property type="component" value="Unassembled WGS sequence"/>
</dbReference>
<accession>A0AA42J0P7</accession>
<feature type="modified residue" description="4-aspartylphosphate" evidence="10">
    <location>
        <position position="55"/>
    </location>
</feature>
<dbReference type="GO" id="GO:0003700">
    <property type="term" value="F:DNA-binding transcription factor activity"/>
    <property type="evidence" value="ECO:0007669"/>
    <property type="project" value="InterPro"/>
</dbReference>
<evidence type="ECO:0000256" key="5">
    <source>
        <dbReference type="ARBA" id="ARBA00023012"/>
    </source>
</evidence>
<dbReference type="InterPro" id="IPR009057">
    <property type="entry name" value="Homeodomain-like_sf"/>
</dbReference>
<dbReference type="InterPro" id="IPR011006">
    <property type="entry name" value="CheY-like_superfamily"/>
</dbReference>
<feature type="domain" description="HTH araC/xylS-type" evidence="11">
    <location>
        <begin position="435"/>
        <end position="534"/>
    </location>
</feature>
<proteinExistence type="predicted"/>
<evidence type="ECO:0000313" key="14">
    <source>
        <dbReference type="Proteomes" id="UP001169242"/>
    </source>
</evidence>
<dbReference type="Pfam" id="PF17853">
    <property type="entry name" value="GGDEF_2"/>
    <property type="match status" value="1"/>
</dbReference>
<dbReference type="SUPFAM" id="SSF52172">
    <property type="entry name" value="CheY-like"/>
    <property type="match status" value="1"/>
</dbReference>